<organism evidence="1 2">
    <name type="scientific">Acidithiobacillus thiooxidans</name>
    <name type="common">Thiobacillus thiooxidans</name>
    <dbReference type="NCBI Taxonomy" id="930"/>
    <lineage>
        <taxon>Bacteria</taxon>
        <taxon>Pseudomonadati</taxon>
        <taxon>Pseudomonadota</taxon>
        <taxon>Acidithiobacillia</taxon>
        <taxon>Acidithiobacillales</taxon>
        <taxon>Acidithiobacillaceae</taxon>
        <taxon>Acidithiobacillus</taxon>
    </lineage>
</organism>
<proteinExistence type="predicted"/>
<dbReference type="RefSeq" id="WP_024892721.1">
    <property type="nucleotide sequence ID" value="NZ_LWRZ01000380.1"/>
</dbReference>
<accession>A0A1C2I786</accession>
<dbReference type="Proteomes" id="UP000094893">
    <property type="component" value="Unassembled WGS sequence"/>
</dbReference>
<evidence type="ECO:0000313" key="2">
    <source>
        <dbReference type="Proteomes" id="UP000094893"/>
    </source>
</evidence>
<evidence type="ECO:0000313" key="1">
    <source>
        <dbReference type="EMBL" id="OCX71823.1"/>
    </source>
</evidence>
<dbReference type="AlphaFoldDB" id="A0A1C2I786"/>
<gene>
    <name evidence="1" type="ORF">A6P07_11180</name>
</gene>
<name>A0A1C2I786_ACITH</name>
<reference evidence="1 2" key="1">
    <citation type="journal article" date="2016" name="Int. J. Mol. Sci.">
        <title>Comparative genomics of the extreme acidophile Acidithiobacillus thiooxidans reveals intraspecific divergence and niche adaptation.</title>
        <authorList>
            <person name="Zhang X."/>
            <person name="Feng X."/>
            <person name="Tao J."/>
            <person name="Ma L."/>
            <person name="Xiao Y."/>
            <person name="Liang Y."/>
            <person name="Liu X."/>
            <person name="Yin H."/>
        </authorList>
    </citation>
    <scope>NUCLEOTIDE SEQUENCE [LARGE SCALE GENOMIC DNA]</scope>
    <source>
        <strain evidence="1 2">A02</strain>
    </source>
</reference>
<dbReference type="EMBL" id="LWSA01000156">
    <property type="protein sequence ID" value="OCX71823.1"/>
    <property type="molecule type" value="Genomic_DNA"/>
</dbReference>
<comment type="caution">
    <text evidence="1">The sequence shown here is derived from an EMBL/GenBank/DDBJ whole genome shotgun (WGS) entry which is preliminary data.</text>
</comment>
<protein>
    <submittedName>
        <fullName evidence="1">Uncharacterized protein</fullName>
    </submittedName>
</protein>
<sequence length="153" mass="17366">MFWYTINPDDQAFLFYECEFNDGDDVNKVISDVALKLVCTLGLDKLPDVMERMITAASKNQWTLKEQAAKWLAHPSSLARHACAETVENIKIQDGCCTGYIPMPDYMADILMHKLTNIHKNSNNSSEVDEVEFESEDGYRVSFFGGLNTSFHL</sequence>